<organism evidence="2 3">
    <name type="scientific">Methanobacterium formicicum (strain DSM 3637 / PP1)</name>
    <dbReference type="NCBI Taxonomy" id="1204725"/>
    <lineage>
        <taxon>Archaea</taxon>
        <taxon>Methanobacteriati</taxon>
        <taxon>Methanobacteriota</taxon>
        <taxon>Methanomada group</taxon>
        <taxon>Methanobacteria</taxon>
        <taxon>Methanobacteriales</taxon>
        <taxon>Methanobacteriaceae</taxon>
        <taxon>Methanobacterium</taxon>
    </lineage>
</organism>
<proteinExistence type="predicted"/>
<dbReference type="Pfam" id="PF09871">
    <property type="entry name" value="DUF2098"/>
    <property type="match status" value="1"/>
</dbReference>
<evidence type="ECO:0000313" key="2">
    <source>
        <dbReference type="EMBL" id="EKF84848.1"/>
    </source>
</evidence>
<reference evidence="2 3" key="1">
    <citation type="journal article" date="2012" name="J. Bacteriol.">
        <title>Draft genome sequence of Methanobacterium formicicum DSM 3637, an archaebacterium isolated from the methane producer amoeba Pelomyxa palustris.</title>
        <authorList>
            <person name="Gutierrez G."/>
        </authorList>
    </citation>
    <scope>NUCLEOTIDE SEQUENCE [LARGE SCALE GENOMIC DNA]</scope>
    <source>
        <strain evidence="3">DSM 3637 / PP1</strain>
    </source>
</reference>
<accession>K2QX93</accession>
<dbReference type="Proteomes" id="UP000007360">
    <property type="component" value="Unassembled WGS sequence"/>
</dbReference>
<sequence length="129" mass="14610">MGDELFIYNPLTGGEDVESVNPKNKEILVGSHVRYSGTGSAGEVLSVRSDEDGVWAKMDTTELWYNSRYLELLNEEEYTRFKSREYRRNSTKSSDEAADDKEATKKKLENIKKNLEDIDMSNELCDGGG</sequence>
<dbReference type="InterPro" id="IPR019209">
    <property type="entry name" value="DUF2098"/>
</dbReference>
<dbReference type="EMBL" id="AMPO01000012">
    <property type="protein sequence ID" value="EKF84848.1"/>
    <property type="molecule type" value="Genomic_DNA"/>
</dbReference>
<evidence type="ECO:0000256" key="1">
    <source>
        <dbReference type="SAM" id="MobiDB-lite"/>
    </source>
</evidence>
<dbReference type="PATRIC" id="fig|1204725.3.peg.2340"/>
<evidence type="ECO:0008006" key="4">
    <source>
        <dbReference type="Google" id="ProtNLM"/>
    </source>
</evidence>
<keyword evidence="3" id="KW-1185">Reference proteome</keyword>
<protein>
    <recommendedName>
        <fullName evidence="4">DUF2098 domain-containing protein</fullName>
    </recommendedName>
</protein>
<feature type="region of interest" description="Disordered" evidence="1">
    <location>
        <begin position="83"/>
        <end position="105"/>
    </location>
</feature>
<dbReference type="AlphaFoldDB" id="K2QX93"/>
<gene>
    <name evidence="2" type="ORF">A994_11657</name>
</gene>
<evidence type="ECO:0000313" key="3">
    <source>
        <dbReference type="Proteomes" id="UP000007360"/>
    </source>
</evidence>
<name>K2QX93_METFP</name>
<comment type="caution">
    <text evidence="2">The sequence shown here is derived from an EMBL/GenBank/DDBJ whole genome shotgun (WGS) entry which is preliminary data.</text>
</comment>